<dbReference type="EMBL" id="JXJN01021665">
    <property type="status" value="NOT_ANNOTATED_CDS"/>
    <property type="molecule type" value="Genomic_DNA"/>
</dbReference>
<evidence type="ECO:0000313" key="3">
    <source>
        <dbReference type="Proteomes" id="UP000092460"/>
    </source>
</evidence>
<keyword evidence="1" id="KW-0812">Transmembrane</keyword>
<keyword evidence="1" id="KW-1133">Transmembrane helix</keyword>
<reference evidence="3" key="1">
    <citation type="submission" date="2015-01" db="EMBL/GenBank/DDBJ databases">
        <authorList>
            <person name="Aksoy S."/>
            <person name="Warren W."/>
            <person name="Wilson R.K."/>
        </authorList>
    </citation>
    <scope>NUCLEOTIDE SEQUENCE [LARGE SCALE GENOMIC DNA]</scope>
    <source>
        <strain evidence="3">IAEA</strain>
    </source>
</reference>
<proteinExistence type="predicted"/>
<evidence type="ECO:0000256" key="1">
    <source>
        <dbReference type="SAM" id="Phobius"/>
    </source>
</evidence>
<dbReference type="AlphaFoldDB" id="A0A1B0BW92"/>
<organism evidence="2 3">
    <name type="scientific">Glossina palpalis gambiensis</name>
    <dbReference type="NCBI Taxonomy" id="67801"/>
    <lineage>
        <taxon>Eukaryota</taxon>
        <taxon>Metazoa</taxon>
        <taxon>Ecdysozoa</taxon>
        <taxon>Arthropoda</taxon>
        <taxon>Hexapoda</taxon>
        <taxon>Insecta</taxon>
        <taxon>Pterygota</taxon>
        <taxon>Neoptera</taxon>
        <taxon>Endopterygota</taxon>
        <taxon>Diptera</taxon>
        <taxon>Brachycera</taxon>
        <taxon>Muscomorpha</taxon>
        <taxon>Hippoboscoidea</taxon>
        <taxon>Glossinidae</taxon>
        <taxon>Glossina</taxon>
    </lineage>
</organism>
<dbReference type="EnsemblMetazoa" id="GPPI042487-RA">
    <property type="protein sequence ID" value="GPPI042487-PA"/>
    <property type="gene ID" value="GPPI042487"/>
</dbReference>
<reference evidence="2" key="2">
    <citation type="submission" date="2020-05" db="UniProtKB">
        <authorList>
            <consortium name="EnsemblMetazoa"/>
        </authorList>
    </citation>
    <scope>IDENTIFICATION</scope>
    <source>
        <strain evidence="2">IAEA</strain>
    </source>
</reference>
<dbReference type="VEuPathDB" id="VectorBase:GPPI042487"/>
<protein>
    <submittedName>
        <fullName evidence="2">Uncharacterized protein</fullName>
    </submittedName>
</protein>
<feature type="transmembrane region" description="Helical" evidence="1">
    <location>
        <begin position="7"/>
        <end position="26"/>
    </location>
</feature>
<evidence type="ECO:0000313" key="2">
    <source>
        <dbReference type="EnsemblMetazoa" id="GPPI042487-PA"/>
    </source>
</evidence>
<name>A0A1B0BW92_9MUSC</name>
<feature type="transmembrane region" description="Helical" evidence="1">
    <location>
        <begin position="79"/>
        <end position="100"/>
    </location>
</feature>
<dbReference type="Proteomes" id="UP000092460">
    <property type="component" value="Unassembled WGS sequence"/>
</dbReference>
<sequence length="101" mass="11647">MQVKIAWLSAEVCMHMFLYYYFAIVADDSFNVWLSVRKGYTDLHIAFVKASNSKLIRQFCTRVARNDLFVIVLADVNKGYSATLFLYTLPVMSLALNIAFY</sequence>
<keyword evidence="1" id="KW-0472">Membrane</keyword>
<accession>A0A1B0BW92</accession>
<keyword evidence="3" id="KW-1185">Reference proteome</keyword>